<evidence type="ECO:0000313" key="1">
    <source>
        <dbReference type="EMBL" id="MBA4861345.1"/>
    </source>
</evidence>
<keyword evidence="2" id="KW-1185">Reference proteome</keyword>
<dbReference type="Pfam" id="PF19384">
    <property type="entry name" value="DUF5959"/>
    <property type="match status" value="1"/>
</dbReference>
<organism evidence="1 2">
    <name type="scientific">Streptomyces himalayensis subsp. aureolus</name>
    <dbReference type="NCBI Taxonomy" id="2758039"/>
    <lineage>
        <taxon>Bacteria</taxon>
        <taxon>Bacillati</taxon>
        <taxon>Actinomycetota</taxon>
        <taxon>Actinomycetes</taxon>
        <taxon>Kitasatosporales</taxon>
        <taxon>Streptomycetaceae</taxon>
        <taxon>Streptomyces</taxon>
        <taxon>Streptomyces himalayensis</taxon>
    </lineage>
</organism>
<evidence type="ECO:0000313" key="2">
    <source>
        <dbReference type="Proteomes" id="UP000586976"/>
    </source>
</evidence>
<dbReference type="Proteomes" id="UP000586976">
    <property type="component" value="Unassembled WGS sequence"/>
</dbReference>
<dbReference type="InterPro" id="IPR046003">
    <property type="entry name" value="DUF5959"/>
</dbReference>
<dbReference type="EMBL" id="JACEQY010000005">
    <property type="protein sequence ID" value="MBA4861345.1"/>
    <property type="molecule type" value="Genomic_DNA"/>
</dbReference>
<proteinExistence type="predicted"/>
<protein>
    <submittedName>
        <fullName evidence="1">Uncharacterized protein</fullName>
    </submittedName>
</protein>
<comment type="caution">
    <text evidence="1">The sequence shown here is derived from an EMBL/GenBank/DDBJ whole genome shotgun (WGS) entry which is preliminary data.</text>
</comment>
<gene>
    <name evidence="1" type="ORF">H1V43_08070</name>
</gene>
<accession>A0A7W2HEY8</accession>
<sequence>MADGPIDLIRLEGAGNSVVLRITGRVREAGPGAEPAAGEAASDVLAGEILVDTPFVRGSIGISVFPEDLQQWQEALDALDAGQDIAWREGVRGPEMFIERDVDEERAHVTIKDSSMSLTTVTVTVPLLDTWFDDAYQRLDLTWEAWPPADD</sequence>
<dbReference type="AlphaFoldDB" id="A0A7W2HEY8"/>
<reference evidence="1 2" key="1">
    <citation type="submission" date="2020-07" db="EMBL/GenBank/DDBJ databases">
        <title>Streptomyces isolated from Indian soil.</title>
        <authorList>
            <person name="Mandal S."/>
            <person name="Maiti P.K."/>
        </authorList>
    </citation>
    <scope>NUCLEOTIDE SEQUENCE [LARGE SCALE GENOMIC DNA]</scope>
    <source>
        <strain evidence="1 2">PSKA54</strain>
    </source>
</reference>
<name>A0A7W2HEY8_9ACTN</name>